<dbReference type="Gene3D" id="3.10.180.10">
    <property type="entry name" value="2,3-Dihydroxybiphenyl 1,2-Dioxygenase, domain 1"/>
    <property type="match status" value="1"/>
</dbReference>
<sequence>MDLKMKYIILYVEKFEECLRFYKDVLQLPIKAEHGTYIEFNTGTTILAMNTRQDVKELTGLPLTEGELQSSHFELGFVVENVQETIEQFREQGIKVLVEPIVKPWGQTIAYIADPDGNYIEICSTLELKEKKRWGFRN</sequence>
<name>A0A1J9TLC7_9BACI</name>
<dbReference type="PANTHER" id="PTHR21366">
    <property type="entry name" value="GLYOXALASE FAMILY PROTEIN"/>
    <property type="match status" value="1"/>
</dbReference>
<dbReference type="InterPro" id="IPR029068">
    <property type="entry name" value="Glyas_Bleomycin-R_OHBP_Dase"/>
</dbReference>
<dbReference type="EMBL" id="MAOE01000124">
    <property type="protein sequence ID" value="OJD57891.1"/>
    <property type="molecule type" value="Genomic_DNA"/>
</dbReference>
<dbReference type="PANTHER" id="PTHR21366:SF22">
    <property type="entry name" value="VOC DOMAIN-CONTAINING PROTEIN"/>
    <property type="match status" value="1"/>
</dbReference>
<dbReference type="InterPro" id="IPR050383">
    <property type="entry name" value="GlyoxalaseI/FosfomycinResist"/>
</dbReference>
<feature type="domain" description="VOC" evidence="1">
    <location>
        <begin position="4"/>
        <end position="125"/>
    </location>
</feature>
<proteinExistence type="predicted"/>
<dbReference type="RefSeq" id="WP_071759036.1">
    <property type="nucleotide sequence ID" value="NZ_CBCSIO010000022.1"/>
</dbReference>
<evidence type="ECO:0000313" key="2">
    <source>
        <dbReference type="EMBL" id="OJD57891.1"/>
    </source>
</evidence>
<protein>
    <submittedName>
        <fullName evidence="2">Glyoxalase</fullName>
    </submittedName>
</protein>
<dbReference type="CDD" id="cd07264">
    <property type="entry name" value="VOC_like"/>
    <property type="match status" value="1"/>
</dbReference>
<dbReference type="Pfam" id="PF12681">
    <property type="entry name" value="Glyoxalase_2"/>
    <property type="match status" value="1"/>
</dbReference>
<reference evidence="2 3" key="1">
    <citation type="submission" date="2016-06" db="EMBL/GenBank/DDBJ databases">
        <title>First insights into the genetic diversity and population structure of in the Bacillus cereus group bacteria from diverse marine environments.</title>
        <authorList>
            <person name="Liu Y."/>
            <person name="Lai Q."/>
            <person name="Shao Z."/>
        </authorList>
    </citation>
    <scope>NUCLEOTIDE SEQUENCE [LARGE SCALE GENOMIC DNA]</scope>
    <source>
        <strain evidence="2 3">N35-10-2</strain>
    </source>
</reference>
<evidence type="ECO:0000313" key="3">
    <source>
        <dbReference type="Proteomes" id="UP000181873"/>
    </source>
</evidence>
<gene>
    <name evidence="2" type="ORF">BAU25_19135</name>
</gene>
<dbReference type="AlphaFoldDB" id="A0A1J9TLC7"/>
<dbReference type="SUPFAM" id="SSF54593">
    <property type="entry name" value="Glyoxalase/Bleomycin resistance protein/Dihydroxybiphenyl dioxygenase"/>
    <property type="match status" value="1"/>
</dbReference>
<organism evidence="2 3">
    <name type="scientific">Bacillus albus</name>
    <dbReference type="NCBI Taxonomy" id="2026189"/>
    <lineage>
        <taxon>Bacteria</taxon>
        <taxon>Bacillati</taxon>
        <taxon>Bacillota</taxon>
        <taxon>Bacilli</taxon>
        <taxon>Bacillales</taxon>
        <taxon>Bacillaceae</taxon>
        <taxon>Bacillus</taxon>
        <taxon>Bacillus cereus group</taxon>
    </lineage>
</organism>
<accession>A0A1J9TLC7</accession>
<dbReference type="InterPro" id="IPR037523">
    <property type="entry name" value="VOC_core"/>
</dbReference>
<dbReference type="InterPro" id="IPR025870">
    <property type="entry name" value="Glyoxalase-like_dom"/>
</dbReference>
<evidence type="ECO:0000259" key="1">
    <source>
        <dbReference type="PROSITE" id="PS51819"/>
    </source>
</evidence>
<comment type="caution">
    <text evidence="2">The sequence shown here is derived from an EMBL/GenBank/DDBJ whole genome shotgun (WGS) entry which is preliminary data.</text>
</comment>
<dbReference type="Proteomes" id="UP000181873">
    <property type="component" value="Unassembled WGS sequence"/>
</dbReference>
<dbReference type="PROSITE" id="PS51819">
    <property type="entry name" value="VOC"/>
    <property type="match status" value="1"/>
</dbReference>